<keyword evidence="4" id="KW-0804">Transcription</keyword>
<dbReference type="GO" id="GO:0000976">
    <property type="term" value="F:transcription cis-regulatory region binding"/>
    <property type="evidence" value="ECO:0007669"/>
    <property type="project" value="TreeGrafter"/>
</dbReference>
<comment type="similarity">
    <text evidence="1">Belongs to the LysR transcriptional regulatory family.</text>
</comment>
<dbReference type="EMBL" id="SNTY01000014">
    <property type="protein sequence ID" value="TEU29246.1"/>
    <property type="molecule type" value="Genomic_DNA"/>
</dbReference>
<feature type="domain" description="HTH lysR-type" evidence="5">
    <location>
        <begin position="1"/>
        <end position="58"/>
    </location>
</feature>
<dbReference type="AlphaFoldDB" id="A0A4Y7XEY1"/>
<dbReference type="InterPro" id="IPR036390">
    <property type="entry name" value="WH_DNA-bd_sf"/>
</dbReference>
<proteinExistence type="inferred from homology"/>
<sequence length="292" mass="32413">MNLSNFDAFLAVMQTGSVSLAAEKLFLTQPAITKRLKSLEEELNVRLFEPAGRGIQPTQAAHELLPRVKHWLLEYEDIKHALSHAQSQIGGILRLGTSHHIGLHHLPSMLKQYVQQYPDVQLDVHFVDSEQAHQAVLSGELELAFLTLPPQFDARLNYQPLWQDALQFVVAPFHTLAQQQDLKLEDLVSYPCLLPAAHTYTSQITLQAFEQLGLKPQANMSTNPLESIRMLVSIGLGWSVLPSTLINHELVALPVPLVLRRELGMVTHPARTQSRAAAALIALCSSNLTSAL</sequence>
<dbReference type="InterPro" id="IPR000847">
    <property type="entry name" value="LysR_HTH_N"/>
</dbReference>
<dbReference type="CDD" id="cd05466">
    <property type="entry name" value="PBP2_LTTR_substrate"/>
    <property type="match status" value="1"/>
</dbReference>
<evidence type="ECO:0000259" key="5">
    <source>
        <dbReference type="PROSITE" id="PS50931"/>
    </source>
</evidence>
<protein>
    <submittedName>
        <fullName evidence="6">LysR family transcriptional regulator</fullName>
    </submittedName>
</protein>
<evidence type="ECO:0000313" key="6">
    <source>
        <dbReference type="EMBL" id="TEU29246.1"/>
    </source>
</evidence>
<keyword evidence="7" id="KW-1185">Reference proteome</keyword>
<dbReference type="SUPFAM" id="SSF46785">
    <property type="entry name" value="Winged helix' DNA-binding domain"/>
    <property type="match status" value="1"/>
</dbReference>
<evidence type="ECO:0000256" key="3">
    <source>
        <dbReference type="ARBA" id="ARBA00023125"/>
    </source>
</evidence>
<comment type="caution">
    <text evidence="6">The sequence shown here is derived from an EMBL/GenBank/DDBJ whole genome shotgun (WGS) entry which is preliminary data.</text>
</comment>
<accession>A0A4Y7XEY1</accession>
<dbReference type="PANTHER" id="PTHR30126">
    <property type="entry name" value="HTH-TYPE TRANSCRIPTIONAL REGULATOR"/>
    <property type="match status" value="1"/>
</dbReference>
<dbReference type="Gene3D" id="1.10.10.10">
    <property type="entry name" value="Winged helix-like DNA-binding domain superfamily/Winged helix DNA-binding domain"/>
    <property type="match status" value="1"/>
</dbReference>
<dbReference type="Proteomes" id="UP000297834">
    <property type="component" value="Unassembled WGS sequence"/>
</dbReference>
<organism evidence="6 7">
    <name type="scientific">Alkanindiges illinoisensis</name>
    <dbReference type="NCBI Taxonomy" id="197183"/>
    <lineage>
        <taxon>Bacteria</taxon>
        <taxon>Pseudomonadati</taxon>
        <taxon>Pseudomonadota</taxon>
        <taxon>Gammaproteobacteria</taxon>
        <taxon>Moraxellales</taxon>
        <taxon>Moraxellaceae</taxon>
        <taxon>Alkanindiges</taxon>
    </lineage>
</organism>
<dbReference type="Gene3D" id="3.40.190.290">
    <property type="match status" value="1"/>
</dbReference>
<name>A0A4Y7XEY1_9GAMM</name>
<dbReference type="PROSITE" id="PS50931">
    <property type="entry name" value="HTH_LYSR"/>
    <property type="match status" value="1"/>
</dbReference>
<dbReference type="RefSeq" id="WP_134243698.1">
    <property type="nucleotide sequence ID" value="NZ_SNTY01000014.1"/>
</dbReference>
<dbReference type="Pfam" id="PF00126">
    <property type="entry name" value="HTH_1"/>
    <property type="match status" value="1"/>
</dbReference>
<evidence type="ECO:0000313" key="7">
    <source>
        <dbReference type="Proteomes" id="UP000297834"/>
    </source>
</evidence>
<keyword evidence="3" id="KW-0238">DNA-binding</keyword>
<evidence type="ECO:0000256" key="2">
    <source>
        <dbReference type="ARBA" id="ARBA00023015"/>
    </source>
</evidence>
<dbReference type="PANTHER" id="PTHR30126:SF81">
    <property type="entry name" value="HTH-TYPE TRANSCRIPTIONAL REGULATOR ILVY"/>
    <property type="match status" value="1"/>
</dbReference>
<dbReference type="PRINTS" id="PR00039">
    <property type="entry name" value="HTHLYSR"/>
</dbReference>
<evidence type="ECO:0000256" key="1">
    <source>
        <dbReference type="ARBA" id="ARBA00009437"/>
    </source>
</evidence>
<evidence type="ECO:0000256" key="4">
    <source>
        <dbReference type="ARBA" id="ARBA00023163"/>
    </source>
</evidence>
<gene>
    <name evidence="6" type="ORF">E2B99_04045</name>
</gene>
<dbReference type="GO" id="GO:0003700">
    <property type="term" value="F:DNA-binding transcription factor activity"/>
    <property type="evidence" value="ECO:0007669"/>
    <property type="project" value="InterPro"/>
</dbReference>
<dbReference type="InterPro" id="IPR005119">
    <property type="entry name" value="LysR_subst-bd"/>
</dbReference>
<dbReference type="SUPFAM" id="SSF53850">
    <property type="entry name" value="Periplasmic binding protein-like II"/>
    <property type="match status" value="1"/>
</dbReference>
<reference evidence="6 7" key="1">
    <citation type="submission" date="2019-03" db="EMBL/GenBank/DDBJ databases">
        <title>Alkanindiges illinoisensis: a potential pathogenic isolated from ascites of a gastric cancer patient with abdominal metastasis.</title>
        <authorList>
            <person name="Hu X."/>
            <person name="Yang B."/>
            <person name="Yan X."/>
            <person name="Lin L."/>
            <person name="Zhao H."/>
            <person name="Zhou F."/>
            <person name="Su B."/>
            <person name="Chen J."/>
            <person name="Rui Y."/>
            <person name="Wang Q."/>
            <person name="Zheng L."/>
        </authorList>
    </citation>
    <scope>NUCLEOTIDE SEQUENCE [LARGE SCALE GENOMIC DNA]</scope>
    <source>
        <strain evidence="6 7">NFYY 23406</strain>
    </source>
</reference>
<dbReference type="OrthoDB" id="9803735at2"/>
<dbReference type="Pfam" id="PF03466">
    <property type="entry name" value="LysR_substrate"/>
    <property type="match status" value="1"/>
</dbReference>
<keyword evidence="2" id="KW-0805">Transcription regulation</keyword>
<dbReference type="InterPro" id="IPR036388">
    <property type="entry name" value="WH-like_DNA-bd_sf"/>
</dbReference>